<comment type="caution">
    <text evidence="2">The sequence shown here is derived from an EMBL/GenBank/DDBJ whole genome shotgun (WGS) entry which is preliminary data.</text>
</comment>
<protein>
    <submittedName>
        <fullName evidence="2">Serine/threonine-protein kinase VPS15</fullName>
    </submittedName>
</protein>
<reference evidence="2 3" key="1">
    <citation type="journal article" date="2018" name="PLoS Genet.">
        <title>Population sequencing reveals clonal diversity and ancestral inbreeding in the grapevine cultivar Chardonnay.</title>
        <authorList>
            <person name="Roach M.J."/>
            <person name="Johnson D.L."/>
            <person name="Bohlmann J."/>
            <person name="van Vuuren H.J."/>
            <person name="Jones S.J."/>
            <person name="Pretorius I.S."/>
            <person name="Schmidt S.A."/>
            <person name="Borneman A.R."/>
        </authorList>
    </citation>
    <scope>NUCLEOTIDE SEQUENCE [LARGE SCALE GENOMIC DNA]</scope>
    <source>
        <strain evidence="3">cv. Chardonnay</strain>
        <tissue evidence="2">Leaf</tissue>
    </source>
</reference>
<dbReference type="PROSITE" id="PS50082">
    <property type="entry name" value="WD_REPEATS_2"/>
    <property type="match status" value="1"/>
</dbReference>
<dbReference type="PANTHER" id="PTHR17583:SF0">
    <property type="entry name" value="PHOSPHOINOSITIDE 3-KINASE REGULATORY SUBUNIT 4"/>
    <property type="match status" value="1"/>
</dbReference>
<dbReference type="OrthoDB" id="242910at2759"/>
<dbReference type="GO" id="GO:0045324">
    <property type="term" value="P:late endosome to vacuole transport"/>
    <property type="evidence" value="ECO:0007669"/>
    <property type="project" value="InterPro"/>
</dbReference>
<proteinExistence type="predicted"/>
<dbReference type="GO" id="GO:0004674">
    <property type="term" value="F:protein serine/threonine kinase activity"/>
    <property type="evidence" value="ECO:0007669"/>
    <property type="project" value="InterPro"/>
</dbReference>
<organism evidence="2 3">
    <name type="scientific">Vitis vinifera</name>
    <name type="common">Grape</name>
    <dbReference type="NCBI Taxonomy" id="29760"/>
    <lineage>
        <taxon>Eukaryota</taxon>
        <taxon>Viridiplantae</taxon>
        <taxon>Streptophyta</taxon>
        <taxon>Embryophyta</taxon>
        <taxon>Tracheophyta</taxon>
        <taxon>Spermatophyta</taxon>
        <taxon>Magnoliopsida</taxon>
        <taxon>eudicotyledons</taxon>
        <taxon>Gunneridae</taxon>
        <taxon>Pentapetalae</taxon>
        <taxon>rosids</taxon>
        <taxon>Vitales</taxon>
        <taxon>Vitaceae</taxon>
        <taxon>Viteae</taxon>
        <taxon>Vitis</taxon>
    </lineage>
</organism>
<keyword evidence="1" id="KW-0853">WD repeat</keyword>
<evidence type="ECO:0000313" key="3">
    <source>
        <dbReference type="Proteomes" id="UP000288805"/>
    </source>
</evidence>
<dbReference type="EMBL" id="QGNW01001508">
    <property type="protein sequence ID" value="RVW38297.1"/>
    <property type="molecule type" value="Genomic_DNA"/>
</dbReference>
<dbReference type="AlphaFoldDB" id="A0A438DS27"/>
<dbReference type="Proteomes" id="UP000288805">
    <property type="component" value="Unassembled WGS sequence"/>
</dbReference>
<name>A0A438DS27_VITVI</name>
<feature type="repeat" description="WD" evidence="1">
    <location>
        <begin position="67"/>
        <end position="100"/>
    </location>
</feature>
<gene>
    <name evidence="2" type="primary">VPS15_1</name>
    <name evidence="2" type="ORF">CK203_071218</name>
</gene>
<dbReference type="GO" id="GO:0016236">
    <property type="term" value="P:macroautophagy"/>
    <property type="evidence" value="ECO:0007669"/>
    <property type="project" value="InterPro"/>
</dbReference>
<dbReference type="PANTHER" id="PTHR17583">
    <property type="entry name" value="PHOSPHOINOSITIDE 3-KINASE REGULATORY SUBUNIT 4"/>
    <property type="match status" value="1"/>
</dbReference>
<evidence type="ECO:0000313" key="2">
    <source>
        <dbReference type="EMBL" id="RVW38297.1"/>
    </source>
</evidence>
<evidence type="ECO:0000256" key="1">
    <source>
        <dbReference type="PROSITE-ProRule" id="PRU00221"/>
    </source>
</evidence>
<dbReference type="PROSITE" id="PS50294">
    <property type="entry name" value="WD_REPEATS_REGION"/>
    <property type="match status" value="1"/>
</dbReference>
<sequence length="100" mass="11191">MQLRFVRLNLRSPSGKQETKRHPLLMQLRFVRLNLRSPSGKQETKRRPLATKLTSKAVLAAAATDSAGCHRDSVLSLASVKLNQRLLISSSRDGAIKVWK</sequence>
<keyword evidence="2" id="KW-0418">Kinase</keyword>
<dbReference type="InterPro" id="IPR001680">
    <property type="entry name" value="WD40_rpt"/>
</dbReference>
<keyword evidence="2" id="KW-0808">Transferase</keyword>
<accession>A0A438DS27</accession>
<dbReference type="InterPro" id="IPR045162">
    <property type="entry name" value="Vps15-like"/>
</dbReference>